<dbReference type="Proteomes" id="UP001296943">
    <property type="component" value="Unassembled WGS sequence"/>
</dbReference>
<keyword evidence="2" id="KW-1185">Reference proteome</keyword>
<organism evidence="1 2">
    <name type="scientific">Aquibacillus albus</name>
    <dbReference type="NCBI Taxonomy" id="1168171"/>
    <lineage>
        <taxon>Bacteria</taxon>
        <taxon>Bacillati</taxon>
        <taxon>Bacillota</taxon>
        <taxon>Bacilli</taxon>
        <taxon>Bacillales</taxon>
        <taxon>Bacillaceae</taxon>
        <taxon>Aquibacillus</taxon>
    </lineage>
</organism>
<evidence type="ECO:0000313" key="1">
    <source>
        <dbReference type="EMBL" id="MBM7569771.1"/>
    </source>
</evidence>
<name>A0ABS2MV49_9BACI</name>
<accession>A0ABS2MV49</accession>
<dbReference type="Pfam" id="PF14097">
    <property type="entry name" value="SpoVAE"/>
    <property type="match status" value="1"/>
</dbReference>
<dbReference type="RefSeq" id="WP_204497220.1">
    <property type="nucleotide sequence ID" value="NZ_JAFBDR010000001.1"/>
</dbReference>
<reference evidence="1 2" key="1">
    <citation type="submission" date="2021-01" db="EMBL/GenBank/DDBJ databases">
        <title>Genomic Encyclopedia of Type Strains, Phase IV (KMG-IV): sequencing the most valuable type-strain genomes for metagenomic binning, comparative biology and taxonomic classification.</title>
        <authorList>
            <person name="Goeker M."/>
        </authorList>
    </citation>
    <scope>NUCLEOTIDE SEQUENCE [LARGE SCALE GENOMIC DNA]</scope>
    <source>
        <strain evidence="1 2">DSM 23711</strain>
    </source>
</reference>
<comment type="caution">
    <text evidence="1">The sequence shown here is derived from an EMBL/GenBank/DDBJ whole genome shotgun (WGS) entry which is preliminary data.</text>
</comment>
<protein>
    <submittedName>
        <fullName evidence="1">Stage V sporulation protein AE</fullName>
    </submittedName>
</protein>
<dbReference type="InterPro" id="IPR025914">
    <property type="entry name" value="SpoVAE"/>
</dbReference>
<sequence>MAEMKKVIIITDGDEYARKTLDFLANELGGTCLSYLADNPSKVSPEEVKQAIFDATEQPIYVMIDDAGVLGVGYGEKILLALADDPQIEIIGAVAVAAHTCNMEWSRFTFAIDSNGELIPNGVDKEGVLIPEVGRMSGDTVYLLDRLDLPLVIAIGDIGKMQGKDDISKGSPITRKAIEIILERGGLK</sequence>
<dbReference type="EMBL" id="JAFBDR010000001">
    <property type="protein sequence ID" value="MBM7569771.1"/>
    <property type="molecule type" value="Genomic_DNA"/>
</dbReference>
<evidence type="ECO:0000313" key="2">
    <source>
        <dbReference type="Proteomes" id="UP001296943"/>
    </source>
</evidence>
<proteinExistence type="predicted"/>
<gene>
    <name evidence="1" type="ORF">JOC48_000240</name>
</gene>